<dbReference type="EMBL" id="CP006868">
    <property type="protein sequence ID" value="UXD22082.1"/>
    <property type="molecule type" value="Genomic_DNA"/>
</dbReference>
<gene>
    <name evidence="1" type="ORF">IPA_01475</name>
</gene>
<protein>
    <submittedName>
        <fullName evidence="1">Uncharacterized protein</fullName>
    </submittedName>
</protein>
<reference evidence="1" key="1">
    <citation type="submission" date="2013-11" db="EMBL/GenBank/DDBJ databases">
        <title>Comparative genomics of Ignicoccus.</title>
        <authorList>
            <person name="Podar M."/>
        </authorList>
    </citation>
    <scope>NUCLEOTIDE SEQUENCE</scope>
    <source>
        <strain evidence="1">DSM 13166</strain>
    </source>
</reference>
<dbReference type="KEGG" id="ipc:IPA_01475"/>
<keyword evidence="2" id="KW-1185">Reference proteome</keyword>
<accession>A0A977PKJ4</accession>
<organism evidence="1 2">
    <name type="scientific">Ignicoccus pacificus DSM 13166</name>
    <dbReference type="NCBI Taxonomy" id="940294"/>
    <lineage>
        <taxon>Archaea</taxon>
        <taxon>Thermoproteota</taxon>
        <taxon>Thermoprotei</taxon>
        <taxon>Desulfurococcales</taxon>
        <taxon>Desulfurococcaceae</taxon>
        <taxon>Ignicoccus</taxon>
    </lineage>
</organism>
<name>A0A977PKJ4_9CREN</name>
<dbReference type="SUPFAM" id="SSF50998">
    <property type="entry name" value="Quinoprotein alcohol dehydrogenase-like"/>
    <property type="match status" value="1"/>
</dbReference>
<dbReference type="InterPro" id="IPR015943">
    <property type="entry name" value="WD40/YVTN_repeat-like_dom_sf"/>
</dbReference>
<dbReference type="Proteomes" id="UP001063698">
    <property type="component" value="Chromosome"/>
</dbReference>
<sequence length="284" mass="31620">MKLRPLWTLKLKNKVESIAFSDKGTLGITSDRCAFIVNEKGELISRICGKAEMFGASFNKLFGFMNVDDYAYLVLPEGKLEKRIFAGEQCNESITMLEDSFIACRYKCALIDLHGQKRWVTEVGHVPSGPAVKEGVVYAPDEEKLSLLLMKLNNGEIIKEIDLGEEAYDAKVCGDKLVVGTASTVRIFDVSDPLNPKPIKRIEGFLGAWSVAFPSSCDKIAVADFSNFTLKVFDLNGNLLWKKVYEIIGSEEIEGIEVHSVAWKDDRIAVGLRDGTVYLYEVSE</sequence>
<evidence type="ECO:0000313" key="2">
    <source>
        <dbReference type="Proteomes" id="UP001063698"/>
    </source>
</evidence>
<dbReference type="AlphaFoldDB" id="A0A977PKJ4"/>
<proteinExistence type="predicted"/>
<dbReference type="Gene3D" id="2.130.10.10">
    <property type="entry name" value="YVTN repeat-like/Quinoprotein amine dehydrogenase"/>
    <property type="match status" value="1"/>
</dbReference>
<dbReference type="InterPro" id="IPR011047">
    <property type="entry name" value="Quinoprotein_ADH-like_sf"/>
</dbReference>
<evidence type="ECO:0000313" key="1">
    <source>
        <dbReference type="EMBL" id="UXD22082.1"/>
    </source>
</evidence>